<evidence type="ECO:0000259" key="2">
    <source>
        <dbReference type="PROSITE" id="PS50404"/>
    </source>
</evidence>
<dbReference type="KEGG" id="ttu:TERTU_0159"/>
<dbReference type="STRING" id="377629.TERTU_0159"/>
<dbReference type="GO" id="GO:0016740">
    <property type="term" value="F:transferase activity"/>
    <property type="evidence" value="ECO:0007669"/>
    <property type="project" value="UniProtKB-KW"/>
</dbReference>
<protein>
    <submittedName>
        <fullName evidence="4">Glutathione S-transferase</fullName>
    </submittedName>
</protein>
<dbReference type="Proteomes" id="UP000009080">
    <property type="component" value="Chromosome"/>
</dbReference>
<dbReference type="SFLD" id="SFLDS00019">
    <property type="entry name" value="Glutathione_Transferase_(cytos"/>
    <property type="match status" value="1"/>
</dbReference>
<dbReference type="SFLD" id="SFLDG00358">
    <property type="entry name" value="Main_(cytGST)"/>
    <property type="match status" value="1"/>
</dbReference>
<dbReference type="PROSITE" id="PS50405">
    <property type="entry name" value="GST_CTER"/>
    <property type="match status" value="1"/>
</dbReference>
<dbReference type="RefSeq" id="WP_015817825.1">
    <property type="nucleotide sequence ID" value="NC_012997.1"/>
</dbReference>
<dbReference type="eggNOG" id="COG0625">
    <property type="taxonomic scope" value="Bacteria"/>
</dbReference>
<dbReference type="PANTHER" id="PTHR44051:SF2">
    <property type="entry name" value="HYPOTHETICAL GLUTATHIONE S-TRANSFERASE LIKE PROTEIN"/>
    <property type="match status" value="1"/>
</dbReference>
<proteinExistence type="inferred from homology"/>
<dbReference type="InterPro" id="IPR004045">
    <property type="entry name" value="Glutathione_S-Trfase_N"/>
</dbReference>
<gene>
    <name evidence="4" type="ordered locus">TERTU_0159</name>
</gene>
<name>C5BLE2_TERTT</name>
<comment type="similarity">
    <text evidence="1">Belongs to the GST superfamily.</text>
</comment>
<dbReference type="Pfam" id="PF00043">
    <property type="entry name" value="GST_C"/>
    <property type="match status" value="1"/>
</dbReference>
<keyword evidence="5" id="KW-1185">Reference proteome</keyword>
<dbReference type="InterPro" id="IPR040079">
    <property type="entry name" value="Glutathione_S-Trfase"/>
</dbReference>
<dbReference type="HOGENOM" id="CLU_011226_6_0_6"/>
<accession>C5BLE2</accession>
<dbReference type="Gene3D" id="1.20.1050.10">
    <property type="match status" value="1"/>
</dbReference>
<dbReference type="SUPFAM" id="SSF52833">
    <property type="entry name" value="Thioredoxin-like"/>
    <property type="match status" value="1"/>
</dbReference>
<dbReference type="OrthoDB" id="9797500at2"/>
<feature type="domain" description="GST C-terminal" evidence="3">
    <location>
        <begin position="84"/>
        <end position="200"/>
    </location>
</feature>
<dbReference type="SFLD" id="SFLDG01151">
    <property type="entry name" value="Main.2:_Nu-like"/>
    <property type="match status" value="1"/>
</dbReference>
<dbReference type="Pfam" id="PF02798">
    <property type="entry name" value="GST_N"/>
    <property type="match status" value="1"/>
</dbReference>
<sequence length="200" mass="22961">MIKVYGDIYSGNCYKIKLLLSFLNIPYTWKHMDILAGETRTPEFLQKNSNGKIPLVELDSGEYLAESNAILNYFAEGSPYLPNDRLLRAQVLQWQFYEQYSHEPCIAVARYIQRYLGMPEHRRADYDSAQAGGITALQLMNTHLATHQFFVGERLTIADISLYAYTHVAEEGGFDLAPYNFISDWFARIEAHPNYIAMEG</sequence>
<dbReference type="Gene3D" id="3.40.30.10">
    <property type="entry name" value="Glutaredoxin"/>
    <property type="match status" value="1"/>
</dbReference>
<evidence type="ECO:0000313" key="4">
    <source>
        <dbReference type="EMBL" id="ACR11714.1"/>
    </source>
</evidence>
<dbReference type="InterPro" id="IPR036282">
    <property type="entry name" value="Glutathione-S-Trfase_C_sf"/>
</dbReference>
<dbReference type="SUPFAM" id="SSF47616">
    <property type="entry name" value="GST C-terminal domain-like"/>
    <property type="match status" value="1"/>
</dbReference>
<dbReference type="InterPro" id="IPR004046">
    <property type="entry name" value="GST_C"/>
</dbReference>
<evidence type="ECO:0000256" key="1">
    <source>
        <dbReference type="RuleBase" id="RU003494"/>
    </source>
</evidence>
<reference evidence="4 5" key="1">
    <citation type="journal article" date="2009" name="PLoS ONE">
        <title>The complete genome of Teredinibacter turnerae T7901: an intracellular endosymbiont of marine wood-boring bivalves (shipworms).</title>
        <authorList>
            <person name="Yang J.C."/>
            <person name="Madupu R."/>
            <person name="Durkin A.S."/>
            <person name="Ekborg N.A."/>
            <person name="Pedamallu C.S."/>
            <person name="Hostetler J.B."/>
            <person name="Radune D."/>
            <person name="Toms B.S."/>
            <person name="Henrissat B."/>
            <person name="Coutinho P.M."/>
            <person name="Schwarz S."/>
            <person name="Field L."/>
            <person name="Trindade-Silva A.E."/>
            <person name="Soares C.A.G."/>
            <person name="Elshahawi S."/>
            <person name="Hanora A."/>
            <person name="Schmidt E.W."/>
            <person name="Haygood M.G."/>
            <person name="Posfai J."/>
            <person name="Benner J."/>
            <person name="Madinger C."/>
            <person name="Nove J."/>
            <person name="Anton B."/>
            <person name="Chaudhary K."/>
            <person name="Foster J."/>
            <person name="Holman A."/>
            <person name="Kumar S."/>
            <person name="Lessard P.A."/>
            <person name="Luyten Y.A."/>
            <person name="Slatko B."/>
            <person name="Wood N."/>
            <person name="Wu B."/>
            <person name="Teplitski M."/>
            <person name="Mougous J.D."/>
            <person name="Ward N."/>
            <person name="Eisen J.A."/>
            <person name="Badger J.H."/>
            <person name="Distel D.L."/>
        </authorList>
    </citation>
    <scope>NUCLEOTIDE SEQUENCE [LARGE SCALE GENOMIC DNA]</scope>
    <source>
        <strain evidence="5">ATCC 39867 / T7901</strain>
    </source>
</reference>
<organism evidence="4 5">
    <name type="scientific">Teredinibacter turnerae (strain ATCC 39867 / T7901)</name>
    <dbReference type="NCBI Taxonomy" id="377629"/>
    <lineage>
        <taxon>Bacteria</taxon>
        <taxon>Pseudomonadati</taxon>
        <taxon>Pseudomonadota</taxon>
        <taxon>Gammaproteobacteria</taxon>
        <taxon>Cellvibrionales</taxon>
        <taxon>Cellvibrionaceae</taxon>
        <taxon>Teredinibacter</taxon>
    </lineage>
</organism>
<dbReference type="CDD" id="cd03056">
    <property type="entry name" value="GST_N_4"/>
    <property type="match status" value="1"/>
</dbReference>
<feature type="domain" description="GST N-terminal" evidence="2">
    <location>
        <begin position="1"/>
        <end position="82"/>
    </location>
</feature>
<dbReference type="PROSITE" id="PS50404">
    <property type="entry name" value="GST_NTER"/>
    <property type="match status" value="1"/>
</dbReference>
<dbReference type="InterPro" id="IPR036249">
    <property type="entry name" value="Thioredoxin-like_sf"/>
</dbReference>
<dbReference type="PANTHER" id="PTHR44051">
    <property type="entry name" value="GLUTATHIONE S-TRANSFERASE-RELATED"/>
    <property type="match status" value="1"/>
</dbReference>
<dbReference type="InterPro" id="IPR010987">
    <property type="entry name" value="Glutathione-S-Trfase_C-like"/>
</dbReference>
<dbReference type="AlphaFoldDB" id="C5BLE2"/>
<evidence type="ECO:0000313" key="5">
    <source>
        <dbReference type="Proteomes" id="UP000009080"/>
    </source>
</evidence>
<evidence type="ECO:0000259" key="3">
    <source>
        <dbReference type="PROSITE" id="PS50405"/>
    </source>
</evidence>
<dbReference type="EMBL" id="CP001614">
    <property type="protein sequence ID" value="ACR11714.1"/>
    <property type="molecule type" value="Genomic_DNA"/>
</dbReference>